<feature type="compositionally biased region" description="Low complexity" evidence="1">
    <location>
        <begin position="1"/>
        <end position="26"/>
    </location>
</feature>
<evidence type="ECO:0000256" key="1">
    <source>
        <dbReference type="SAM" id="MobiDB-lite"/>
    </source>
</evidence>
<reference evidence="2" key="1">
    <citation type="submission" date="2020-02" db="EMBL/GenBank/DDBJ databases">
        <authorList>
            <person name="Meier V. D."/>
        </authorList>
    </citation>
    <scope>NUCLEOTIDE SEQUENCE</scope>
    <source>
        <strain evidence="2">AVDCRST_MAG75</strain>
    </source>
</reference>
<proteinExistence type="predicted"/>
<dbReference type="AlphaFoldDB" id="A0A6J4PLR5"/>
<gene>
    <name evidence="2" type="ORF">AVDCRST_MAG75-2962</name>
</gene>
<feature type="non-terminal residue" evidence="2">
    <location>
        <position position="77"/>
    </location>
</feature>
<protein>
    <submittedName>
        <fullName evidence="2">Uncharacterized protein</fullName>
    </submittedName>
</protein>
<dbReference type="EMBL" id="CADCUO010000209">
    <property type="protein sequence ID" value="CAA9413830.1"/>
    <property type="molecule type" value="Genomic_DNA"/>
</dbReference>
<evidence type="ECO:0000313" key="2">
    <source>
        <dbReference type="EMBL" id="CAA9413830.1"/>
    </source>
</evidence>
<feature type="region of interest" description="Disordered" evidence="1">
    <location>
        <begin position="1"/>
        <end position="30"/>
    </location>
</feature>
<accession>A0A6J4PLR5</accession>
<organism evidence="2">
    <name type="scientific">uncultured Propionibacteriaceae bacterium</name>
    <dbReference type="NCBI Taxonomy" id="257457"/>
    <lineage>
        <taxon>Bacteria</taxon>
        <taxon>Bacillati</taxon>
        <taxon>Actinomycetota</taxon>
        <taxon>Actinomycetes</taxon>
        <taxon>Propionibacteriales</taxon>
        <taxon>Propionibacteriaceae</taxon>
        <taxon>environmental samples</taxon>
    </lineage>
</organism>
<feature type="non-terminal residue" evidence="2">
    <location>
        <position position="1"/>
    </location>
</feature>
<sequence length="77" mass="8085">WAPATPAATSTTRPSRSRVATRPAPSTVSSARCTLWQRRAPTAGVGSSGTGWRSATRSIVARAALGTRDPRTWPTGH</sequence>
<name>A0A6J4PLR5_9ACTN</name>